<dbReference type="InterPro" id="IPR021524">
    <property type="entry name" value="DUF3188"/>
</dbReference>
<evidence type="ECO:0000256" key="1">
    <source>
        <dbReference type="SAM" id="Phobius"/>
    </source>
</evidence>
<evidence type="ECO:0008006" key="4">
    <source>
        <dbReference type="Google" id="ProtNLM"/>
    </source>
</evidence>
<accession>A0A3P5WXB0</accession>
<keyword evidence="1" id="KW-0812">Transmembrane</keyword>
<dbReference type="RefSeq" id="WP_124091101.1">
    <property type="nucleotide sequence ID" value="NZ_CBCRYA010000016.1"/>
</dbReference>
<keyword evidence="1" id="KW-0472">Membrane</keyword>
<organism evidence="2 3">
    <name type="scientific">Arthrobacter ulcerisalmonis</name>
    <dbReference type="NCBI Taxonomy" id="2483813"/>
    <lineage>
        <taxon>Bacteria</taxon>
        <taxon>Bacillati</taxon>
        <taxon>Actinomycetota</taxon>
        <taxon>Actinomycetes</taxon>
        <taxon>Micrococcales</taxon>
        <taxon>Micrococcaceae</taxon>
        <taxon>Arthrobacter</taxon>
    </lineage>
</organism>
<reference evidence="2 3" key="1">
    <citation type="submission" date="2018-11" db="EMBL/GenBank/DDBJ databases">
        <authorList>
            <person name="Criscuolo A."/>
        </authorList>
    </citation>
    <scope>NUCLEOTIDE SEQUENCE [LARGE SCALE GENOMIC DNA]</scope>
    <source>
        <strain evidence="2">AT11b</strain>
    </source>
</reference>
<feature type="transmembrane region" description="Helical" evidence="1">
    <location>
        <begin position="39"/>
        <end position="63"/>
    </location>
</feature>
<sequence length="74" mass="7975">MLNEFWATAPTRYKVIVFSGMGLIAVGIILNLVGNLNGIQGLAMASLPVIGLGLVLHMVAMVVRGQSIRKNLRR</sequence>
<keyword evidence="1" id="KW-1133">Transmembrane helix</keyword>
<protein>
    <recommendedName>
        <fullName evidence="4">DUF3188 domain-containing protein</fullName>
    </recommendedName>
</protein>
<dbReference type="Proteomes" id="UP000280861">
    <property type="component" value="Unassembled WGS sequence"/>
</dbReference>
<keyword evidence="3" id="KW-1185">Reference proteome</keyword>
<dbReference type="OrthoDB" id="4950952at2"/>
<dbReference type="Pfam" id="PF11384">
    <property type="entry name" value="DUF3188"/>
    <property type="match status" value="1"/>
</dbReference>
<feature type="transmembrane region" description="Helical" evidence="1">
    <location>
        <begin position="12"/>
        <end position="33"/>
    </location>
</feature>
<gene>
    <name evidence="2" type="ORF">PSET11_01122</name>
</gene>
<name>A0A3P5WXB0_9MICC</name>
<evidence type="ECO:0000313" key="2">
    <source>
        <dbReference type="EMBL" id="VDC23026.1"/>
    </source>
</evidence>
<proteinExistence type="predicted"/>
<dbReference type="EMBL" id="UXAU01000018">
    <property type="protein sequence ID" value="VDC23026.1"/>
    <property type="molecule type" value="Genomic_DNA"/>
</dbReference>
<dbReference type="AlphaFoldDB" id="A0A3P5WXB0"/>
<evidence type="ECO:0000313" key="3">
    <source>
        <dbReference type="Proteomes" id="UP000280861"/>
    </source>
</evidence>